<dbReference type="Proteomes" id="UP001201812">
    <property type="component" value="Unassembled WGS sequence"/>
</dbReference>
<evidence type="ECO:0000259" key="2">
    <source>
        <dbReference type="Pfam" id="PF20517"/>
    </source>
</evidence>
<proteinExistence type="predicted"/>
<dbReference type="EMBL" id="JAKKPZ010000002">
    <property type="protein sequence ID" value="KAI1725466.1"/>
    <property type="molecule type" value="Genomic_DNA"/>
</dbReference>
<dbReference type="InterPro" id="IPR046795">
    <property type="entry name" value="TMEM127_TM"/>
</dbReference>
<keyword evidence="1" id="KW-0812">Transmembrane</keyword>
<name>A0AAD4NH23_9BILA</name>
<reference evidence="3" key="1">
    <citation type="submission" date="2022-01" db="EMBL/GenBank/DDBJ databases">
        <title>Genome Sequence Resource for Two Populations of Ditylenchus destructor, the Migratory Endoparasitic Phytonematode.</title>
        <authorList>
            <person name="Zhang H."/>
            <person name="Lin R."/>
            <person name="Xie B."/>
        </authorList>
    </citation>
    <scope>NUCLEOTIDE SEQUENCE</scope>
    <source>
        <strain evidence="3">BazhouSP</strain>
    </source>
</reference>
<sequence length="297" mass="33690">MPDARTHSRKCLEYDKKEANQLSSIFCLFTALSAISAIINDQWISIDGHELDDLTDEGFFFATTINVTNSSLLLEPVHSNFGQIVPCTNVGARLFWTPATFGNYADDNRDYDSYHLKGNIVLINCVSPMVAFYFYLGISFCFVMVIFSVISTLLHCFVSPYKFIVWLKEYVIFESFCVILTPVICFLTFAAKREIESMRPTSKVTLGSGIFYVLCGGAFSFVAALISLHKKFELRRTRRADNQKLICSRSLRSWRNAVTQQPEPRAVALERYLLNSNIQRPSDASSNTYVEQPFSDS</sequence>
<comment type="caution">
    <text evidence="3">The sequence shown here is derived from an EMBL/GenBank/DDBJ whole genome shotgun (WGS) entry which is preliminary data.</text>
</comment>
<keyword evidence="4" id="KW-1185">Reference proteome</keyword>
<feature type="transmembrane region" description="Helical" evidence="1">
    <location>
        <begin position="170"/>
        <end position="190"/>
    </location>
</feature>
<feature type="domain" description="Transmembrane protein 127 transmembrane region" evidence="2">
    <location>
        <begin position="125"/>
        <end position="228"/>
    </location>
</feature>
<dbReference type="AlphaFoldDB" id="A0AAD4NH23"/>
<feature type="transmembrane region" description="Helical" evidence="1">
    <location>
        <begin position="210"/>
        <end position="229"/>
    </location>
</feature>
<evidence type="ECO:0000256" key="1">
    <source>
        <dbReference type="SAM" id="Phobius"/>
    </source>
</evidence>
<protein>
    <recommendedName>
        <fullName evidence="2">Transmembrane protein 127 transmembrane region domain-containing protein</fullName>
    </recommendedName>
</protein>
<accession>A0AAD4NH23</accession>
<evidence type="ECO:0000313" key="3">
    <source>
        <dbReference type="EMBL" id="KAI1725466.1"/>
    </source>
</evidence>
<evidence type="ECO:0000313" key="4">
    <source>
        <dbReference type="Proteomes" id="UP001201812"/>
    </source>
</evidence>
<gene>
    <name evidence="3" type="ORF">DdX_02124</name>
</gene>
<keyword evidence="1" id="KW-1133">Transmembrane helix</keyword>
<organism evidence="3 4">
    <name type="scientific">Ditylenchus destructor</name>
    <dbReference type="NCBI Taxonomy" id="166010"/>
    <lineage>
        <taxon>Eukaryota</taxon>
        <taxon>Metazoa</taxon>
        <taxon>Ecdysozoa</taxon>
        <taxon>Nematoda</taxon>
        <taxon>Chromadorea</taxon>
        <taxon>Rhabditida</taxon>
        <taxon>Tylenchina</taxon>
        <taxon>Tylenchomorpha</taxon>
        <taxon>Sphaerularioidea</taxon>
        <taxon>Anguinidae</taxon>
        <taxon>Anguininae</taxon>
        <taxon>Ditylenchus</taxon>
    </lineage>
</organism>
<dbReference type="Pfam" id="PF20517">
    <property type="entry name" value="TMEM127"/>
    <property type="match status" value="1"/>
</dbReference>
<keyword evidence="1" id="KW-0472">Membrane</keyword>
<feature type="transmembrane region" description="Helical" evidence="1">
    <location>
        <begin position="132"/>
        <end position="158"/>
    </location>
</feature>